<dbReference type="PROSITE" id="PS51352">
    <property type="entry name" value="THIOREDOXIN_2"/>
    <property type="match status" value="1"/>
</dbReference>
<dbReference type="CDD" id="cd03011">
    <property type="entry name" value="TlpA_like_ScsD_MtbDsbE"/>
    <property type="match status" value="1"/>
</dbReference>
<comment type="caution">
    <text evidence="2">The sequence shown here is derived from an EMBL/GenBank/DDBJ whole genome shotgun (WGS) entry which is preliminary data.</text>
</comment>
<protein>
    <submittedName>
        <fullName evidence="2">Protein disulfide oxidoreductase</fullName>
    </submittedName>
</protein>
<evidence type="ECO:0000313" key="2">
    <source>
        <dbReference type="EMBL" id="OON40591.1"/>
    </source>
</evidence>
<dbReference type="InterPro" id="IPR050553">
    <property type="entry name" value="Thioredoxin_ResA/DsbE_sf"/>
</dbReference>
<sequence length="153" mass="17190">MLLLAVVVIKGVDYFRAPVAPDDFSARPVTTLDGKQISLAQLSAERPLLLYFWATWCAICRYTTPTVDRLSAEGQNVLTVALRSGDDQRIRRYLQAKGMRFAVVNDPLGQHSASWRVSVTPDWVIIDKGKVVSSTSGWSSYYLIKLRLWWAGL</sequence>
<organism evidence="2 3">
    <name type="scientific">Izhakiella australiensis</name>
    <dbReference type="NCBI Taxonomy" id="1926881"/>
    <lineage>
        <taxon>Bacteria</taxon>
        <taxon>Pseudomonadati</taxon>
        <taxon>Pseudomonadota</taxon>
        <taxon>Gammaproteobacteria</taxon>
        <taxon>Enterobacterales</taxon>
        <taxon>Erwiniaceae</taxon>
        <taxon>Izhakiella</taxon>
    </lineage>
</organism>
<dbReference type="Proteomes" id="UP000190667">
    <property type="component" value="Unassembled WGS sequence"/>
</dbReference>
<dbReference type="GO" id="GO:0016209">
    <property type="term" value="F:antioxidant activity"/>
    <property type="evidence" value="ECO:0007669"/>
    <property type="project" value="InterPro"/>
</dbReference>
<accession>A0A1S8YN53</accession>
<dbReference type="PANTHER" id="PTHR42852:SF17">
    <property type="entry name" value="THIOREDOXIN-LIKE PROTEIN HI_1115"/>
    <property type="match status" value="1"/>
</dbReference>
<dbReference type="OrthoDB" id="9796554at2"/>
<evidence type="ECO:0000313" key="3">
    <source>
        <dbReference type="Proteomes" id="UP000190667"/>
    </source>
</evidence>
<gene>
    <name evidence="2" type="ORF">BTJ39_08125</name>
</gene>
<dbReference type="InterPro" id="IPR000866">
    <property type="entry name" value="AhpC/TSA"/>
</dbReference>
<evidence type="ECO:0000259" key="1">
    <source>
        <dbReference type="PROSITE" id="PS51352"/>
    </source>
</evidence>
<dbReference type="EMBL" id="MRUL01000004">
    <property type="protein sequence ID" value="OON40591.1"/>
    <property type="molecule type" value="Genomic_DNA"/>
</dbReference>
<feature type="domain" description="Thioredoxin" evidence="1">
    <location>
        <begin position="15"/>
        <end position="153"/>
    </location>
</feature>
<dbReference type="RefSeq" id="WP_078002403.1">
    <property type="nucleotide sequence ID" value="NZ_MRUL01000004.1"/>
</dbReference>
<dbReference type="InterPro" id="IPR036249">
    <property type="entry name" value="Thioredoxin-like_sf"/>
</dbReference>
<dbReference type="InterPro" id="IPR013766">
    <property type="entry name" value="Thioredoxin_domain"/>
</dbReference>
<dbReference type="Pfam" id="PF00578">
    <property type="entry name" value="AhpC-TSA"/>
    <property type="match status" value="1"/>
</dbReference>
<proteinExistence type="predicted"/>
<dbReference type="AlphaFoldDB" id="A0A1S8YN53"/>
<keyword evidence="3" id="KW-1185">Reference proteome</keyword>
<dbReference type="GO" id="GO:0016491">
    <property type="term" value="F:oxidoreductase activity"/>
    <property type="evidence" value="ECO:0007669"/>
    <property type="project" value="InterPro"/>
</dbReference>
<dbReference type="Gene3D" id="3.40.30.10">
    <property type="entry name" value="Glutaredoxin"/>
    <property type="match status" value="1"/>
</dbReference>
<dbReference type="SUPFAM" id="SSF52833">
    <property type="entry name" value="Thioredoxin-like"/>
    <property type="match status" value="1"/>
</dbReference>
<name>A0A1S8YN53_9GAMM</name>
<dbReference type="PANTHER" id="PTHR42852">
    <property type="entry name" value="THIOL:DISULFIDE INTERCHANGE PROTEIN DSBE"/>
    <property type="match status" value="1"/>
</dbReference>
<dbReference type="STRING" id="1926881.BTJ39_08125"/>
<reference evidence="2 3" key="1">
    <citation type="submission" date="2016-12" db="EMBL/GenBank/DDBJ databases">
        <title>Izhakiella australiana sp. nov. of genus Izhakiella isolated from Australian desert.</title>
        <authorList>
            <person name="Ji M."/>
        </authorList>
    </citation>
    <scope>NUCLEOTIDE SEQUENCE [LARGE SCALE GENOMIC DNA]</scope>
    <source>
        <strain evidence="2 3">D4N98</strain>
    </source>
</reference>